<reference evidence="3 4" key="1">
    <citation type="submission" date="2019-07" db="EMBL/GenBank/DDBJ databases">
        <title>Whole genome shotgun sequence of Thiobacillus plumbophilus NBRC 107929.</title>
        <authorList>
            <person name="Hosoyama A."/>
            <person name="Uohara A."/>
            <person name="Ohji S."/>
            <person name="Ichikawa N."/>
        </authorList>
    </citation>
    <scope>NUCLEOTIDE SEQUENCE [LARGE SCALE GENOMIC DNA]</scope>
    <source>
        <strain evidence="3 4">NBRC 107929</strain>
    </source>
</reference>
<sequence length="223" mass="23158">MPEISYLSVFLVGLLGGVHCVGMCGGIVTALSLSSPAGRPAVPMLLAYNSGRIASYALAGTIAGAVGASTLLLEGFMPAGRVLYVAANIMLILLGLYLAGLSRAVLALERVGSAVWARLQPLMKRFIPVRTLPQAFFTGAVWGWLPCGLVYSVLISALSTGSAAHGALLMLAFGAGTLPNLLTMGLFARRLQTLTRKPGVRLAAGLLVAAFGVWGLTRLILHV</sequence>
<protein>
    <submittedName>
        <fullName evidence="3">Membrane protein</fullName>
    </submittedName>
</protein>
<dbReference type="OrthoDB" id="9798690at2"/>
<evidence type="ECO:0000256" key="1">
    <source>
        <dbReference type="SAM" id="Phobius"/>
    </source>
</evidence>
<keyword evidence="1" id="KW-0812">Transmembrane</keyword>
<evidence type="ECO:0000313" key="4">
    <source>
        <dbReference type="Proteomes" id="UP000321337"/>
    </source>
</evidence>
<name>A0A512L3H2_9PROT</name>
<dbReference type="Pfam" id="PF13386">
    <property type="entry name" value="DsbD_2"/>
    <property type="match status" value="1"/>
</dbReference>
<evidence type="ECO:0000259" key="2">
    <source>
        <dbReference type="Pfam" id="PF13386"/>
    </source>
</evidence>
<dbReference type="PANTHER" id="PTHR42208:SF1">
    <property type="entry name" value="HEAVY METAL TRANSPORTER"/>
    <property type="match status" value="1"/>
</dbReference>
<keyword evidence="1" id="KW-0472">Membrane</keyword>
<dbReference type="PANTHER" id="PTHR42208">
    <property type="entry name" value="HEAVY METAL TRANSPORTER-RELATED"/>
    <property type="match status" value="1"/>
</dbReference>
<comment type="caution">
    <text evidence="3">The sequence shown here is derived from an EMBL/GenBank/DDBJ whole genome shotgun (WGS) entry which is preliminary data.</text>
</comment>
<organism evidence="3 4">
    <name type="scientific">Sulfuriferula plumbiphila</name>
    <dbReference type="NCBI Taxonomy" id="171865"/>
    <lineage>
        <taxon>Bacteria</taxon>
        <taxon>Pseudomonadati</taxon>
        <taxon>Pseudomonadota</taxon>
        <taxon>Betaproteobacteria</taxon>
        <taxon>Nitrosomonadales</taxon>
        <taxon>Sulfuricellaceae</taxon>
        <taxon>Sulfuriferula</taxon>
    </lineage>
</organism>
<dbReference type="RefSeq" id="WP_147069766.1">
    <property type="nucleotide sequence ID" value="NZ_AP021884.1"/>
</dbReference>
<dbReference type="InterPro" id="IPR039447">
    <property type="entry name" value="UreH-like_TM_dom"/>
</dbReference>
<dbReference type="AlphaFoldDB" id="A0A512L3H2"/>
<feature type="domain" description="Urease accessory protein UreH-like transmembrane" evidence="2">
    <location>
        <begin position="9"/>
        <end position="214"/>
    </location>
</feature>
<feature type="transmembrane region" description="Helical" evidence="1">
    <location>
        <begin position="6"/>
        <end position="33"/>
    </location>
</feature>
<feature type="transmembrane region" description="Helical" evidence="1">
    <location>
        <begin position="165"/>
        <end position="188"/>
    </location>
</feature>
<evidence type="ECO:0000313" key="3">
    <source>
        <dbReference type="EMBL" id="GEP29019.1"/>
    </source>
</evidence>
<keyword evidence="1" id="KW-1133">Transmembrane helix</keyword>
<proteinExistence type="predicted"/>
<feature type="transmembrane region" description="Helical" evidence="1">
    <location>
        <begin position="85"/>
        <end position="106"/>
    </location>
</feature>
<dbReference type="Proteomes" id="UP000321337">
    <property type="component" value="Unassembled WGS sequence"/>
</dbReference>
<feature type="transmembrane region" description="Helical" evidence="1">
    <location>
        <begin position="200"/>
        <end position="221"/>
    </location>
</feature>
<feature type="transmembrane region" description="Helical" evidence="1">
    <location>
        <begin position="127"/>
        <end position="145"/>
    </location>
</feature>
<accession>A0A512L3H2</accession>
<keyword evidence="4" id="KW-1185">Reference proteome</keyword>
<gene>
    <name evidence="3" type="ORF">TPL01_01570</name>
</gene>
<feature type="transmembrane region" description="Helical" evidence="1">
    <location>
        <begin position="53"/>
        <end position="73"/>
    </location>
</feature>
<dbReference type="EMBL" id="BKAD01000001">
    <property type="protein sequence ID" value="GEP29019.1"/>
    <property type="molecule type" value="Genomic_DNA"/>
</dbReference>